<feature type="modified residue" description="4-aspartylphosphate" evidence="5">
    <location>
        <position position="507"/>
    </location>
</feature>
<dbReference type="AlphaFoldDB" id="L8JBE8"/>
<dbReference type="SMART" id="SM00448">
    <property type="entry name" value="REC"/>
    <property type="match status" value="1"/>
</dbReference>
<dbReference type="SMART" id="SM00387">
    <property type="entry name" value="HATPase_c"/>
    <property type="match status" value="1"/>
</dbReference>
<evidence type="ECO:0000256" key="6">
    <source>
        <dbReference type="SAM" id="Coils"/>
    </source>
</evidence>
<dbReference type="PANTHER" id="PTHR45339">
    <property type="entry name" value="HYBRID SIGNAL TRANSDUCTION HISTIDINE KINASE J"/>
    <property type="match status" value="1"/>
</dbReference>
<dbReference type="PATRIC" id="fig|1056511.3.peg.2160"/>
<sequence>MMELERRIELLGKKLEREKAARKDAEKLLEVKSYELFNAKKLLENSLEKLKQKSETDSELLAYQAKIETMLVEYGRLFLKHPPSKPLIQELVDSLIDSISVTACCIDISCTPDVGINTSYTSGRRQKWARPEQLATTKTFWDQTEGILWISLDSEKTISGFFAVRIKATRSWQQTIKKHITIFCEMIRASIRRQLTLEEAIEARRRAEASELATRDFLAMINHELRTPLNGVLGSAELLEDTRLTQQQHKLLNTLNHSGELLRAIINDLLDYSKINAGMLELIEKPFNCHNMAKMLEDIFHLRASEKRLDLKISCSNKVPRWLIGDEDRIKQIFVNLIGNAIKFTAKGHISVHLDWQEERLVFSVQDSGCGIAKEEQNKLFKPFSQVDLSSKRSHEGTGLGLAICKQLSEQMKGEIQLDSDYGKGTTFTVSLPLPIHNQNVDDYVKTSQSSQSLNNLNVLVVEDLKTNQMLIKLMLSKLDILPTIADNGQQALDILSSESFDVILMDCRMPVMDGYCATRKLRKGGYAKPILALTAGTTSAEREECLAAGMDDILCKPYQSQELREMLEKWGAKYSPS</sequence>
<feature type="domain" description="Histidine kinase" evidence="7">
    <location>
        <begin position="220"/>
        <end position="436"/>
    </location>
</feature>
<evidence type="ECO:0000256" key="4">
    <source>
        <dbReference type="ARBA" id="ARBA00023012"/>
    </source>
</evidence>
<keyword evidence="3 5" id="KW-0597">Phosphoprotein</keyword>
<dbReference type="PROSITE" id="PS50109">
    <property type="entry name" value="HIS_KIN"/>
    <property type="match status" value="1"/>
</dbReference>
<proteinExistence type="predicted"/>
<protein>
    <recommendedName>
        <fullName evidence="2">histidine kinase</fullName>
        <ecNumber evidence="2">2.7.13.3</ecNumber>
    </recommendedName>
</protein>
<evidence type="ECO:0000313" key="10">
    <source>
        <dbReference type="Proteomes" id="UP000011134"/>
    </source>
</evidence>
<dbReference type="SMART" id="SM00388">
    <property type="entry name" value="HisKA"/>
    <property type="match status" value="1"/>
</dbReference>
<dbReference type="CDD" id="cd16922">
    <property type="entry name" value="HATPase_EvgS-ArcB-TorS-like"/>
    <property type="match status" value="1"/>
</dbReference>
<dbReference type="InterPro" id="IPR011006">
    <property type="entry name" value="CheY-like_superfamily"/>
</dbReference>
<dbReference type="Proteomes" id="UP000011134">
    <property type="component" value="Unassembled WGS sequence"/>
</dbReference>
<evidence type="ECO:0000256" key="2">
    <source>
        <dbReference type="ARBA" id="ARBA00012438"/>
    </source>
</evidence>
<dbReference type="InterPro" id="IPR003661">
    <property type="entry name" value="HisK_dim/P_dom"/>
</dbReference>
<dbReference type="OrthoDB" id="9810730at2"/>
<dbReference type="EMBL" id="AMZO01000016">
    <property type="protein sequence ID" value="ELR65588.1"/>
    <property type="molecule type" value="Genomic_DNA"/>
</dbReference>
<feature type="domain" description="Response regulatory" evidence="8">
    <location>
        <begin position="458"/>
        <end position="572"/>
    </location>
</feature>
<dbReference type="InterPro" id="IPR003594">
    <property type="entry name" value="HATPase_dom"/>
</dbReference>
<evidence type="ECO:0000256" key="1">
    <source>
        <dbReference type="ARBA" id="ARBA00000085"/>
    </source>
</evidence>
<keyword evidence="4" id="KW-0902">Two-component regulatory system</keyword>
<accession>L8JBE8</accession>
<evidence type="ECO:0000259" key="8">
    <source>
        <dbReference type="PROSITE" id="PS50110"/>
    </source>
</evidence>
<evidence type="ECO:0000313" key="9">
    <source>
        <dbReference type="EMBL" id="ELR65588.1"/>
    </source>
</evidence>
<dbReference type="Gene3D" id="3.30.565.10">
    <property type="entry name" value="Histidine kinase-like ATPase, C-terminal domain"/>
    <property type="match status" value="1"/>
</dbReference>
<dbReference type="Pfam" id="PF00512">
    <property type="entry name" value="HisKA"/>
    <property type="match status" value="1"/>
</dbReference>
<dbReference type="RefSeq" id="WP_007465447.1">
    <property type="nucleotide sequence ID" value="NZ_AMZO01000016.1"/>
</dbReference>
<gene>
    <name evidence="9" type="ORF">C942_00671</name>
</gene>
<comment type="catalytic activity">
    <reaction evidence="1">
        <text>ATP + protein L-histidine = ADP + protein N-phospho-L-histidine.</text>
        <dbReference type="EC" id="2.7.13.3"/>
    </reaction>
</comment>
<dbReference type="PANTHER" id="PTHR45339:SF1">
    <property type="entry name" value="HYBRID SIGNAL TRANSDUCTION HISTIDINE KINASE J"/>
    <property type="match status" value="1"/>
</dbReference>
<dbReference type="Gene3D" id="1.10.287.130">
    <property type="match status" value="1"/>
</dbReference>
<keyword evidence="6" id="KW-0175">Coiled coil</keyword>
<dbReference type="SUPFAM" id="SSF52172">
    <property type="entry name" value="CheY-like"/>
    <property type="match status" value="1"/>
</dbReference>
<dbReference type="PROSITE" id="PS50110">
    <property type="entry name" value="RESPONSE_REGULATORY"/>
    <property type="match status" value="1"/>
</dbReference>
<organism evidence="9 10">
    <name type="scientific">Photobacterium marinum</name>
    <dbReference type="NCBI Taxonomy" id="1056511"/>
    <lineage>
        <taxon>Bacteria</taxon>
        <taxon>Pseudomonadati</taxon>
        <taxon>Pseudomonadota</taxon>
        <taxon>Gammaproteobacteria</taxon>
        <taxon>Vibrionales</taxon>
        <taxon>Vibrionaceae</taxon>
        <taxon>Photobacterium</taxon>
    </lineage>
</organism>
<evidence type="ECO:0000256" key="3">
    <source>
        <dbReference type="ARBA" id="ARBA00022553"/>
    </source>
</evidence>
<feature type="coiled-coil region" evidence="6">
    <location>
        <begin position="1"/>
        <end position="28"/>
    </location>
</feature>
<evidence type="ECO:0000256" key="5">
    <source>
        <dbReference type="PROSITE-ProRule" id="PRU00169"/>
    </source>
</evidence>
<name>L8JBE8_9GAMM</name>
<dbReference type="InterPro" id="IPR001789">
    <property type="entry name" value="Sig_transdc_resp-reg_receiver"/>
</dbReference>
<dbReference type="GO" id="GO:0000155">
    <property type="term" value="F:phosphorelay sensor kinase activity"/>
    <property type="evidence" value="ECO:0007669"/>
    <property type="project" value="InterPro"/>
</dbReference>
<dbReference type="CDD" id="cd17546">
    <property type="entry name" value="REC_hyHK_CKI1_RcsC-like"/>
    <property type="match status" value="1"/>
</dbReference>
<dbReference type="InterPro" id="IPR036890">
    <property type="entry name" value="HATPase_C_sf"/>
</dbReference>
<dbReference type="Pfam" id="PF02518">
    <property type="entry name" value="HATPase_c"/>
    <property type="match status" value="1"/>
</dbReference>
<dbReference type="SUPFAM" id="SSF47384">
    <property type="entry name" value="Homodimeric domain of signal transducing histidine kinase"/>
    <property type="match status" value="1"/>
</dbReference>
<dbReference type="InterPro" id="IPR004358">
    <property type="entry name" value="Sig_transdc_His_kin-like_C"/>
</dbReference>
<dbReference type="InterPro" id="IPR005467">
    <property type="entry name" value="His_kinase_dom"/>
</dbReference>
<keyword evidence="10" id="KW-1185">Reference proteome</keyword>
<dbReference type="EC" id="2.7.13.3" evidence="2"/>
<dbReference type="InterPro" id="IPR036097">
    <property type="entry name" value="HisK_dim/P_sf"/>
</dbReference>
<dbReference type="Gene3D" id="3.40.50.2300">
    <property type="match status" value="1"/>
</dbReference>
<dbReference type="Pfam" id="PF00072">
    <property type="entry name" value="Response_reg"/>
    <property type="match status" value="1"/>
</dbReference>
<evidence type="ECO:0000259" key="7">
    <source>
        <dbReference type="PROSITE" id="PS50109"/>
    </source>
</evidence>
<comment type="caution">
    <text evidence="9">The sequence shown here is derived from an EMBL/GenBank/DDBJ whole genome shotgun (WGS) entry which is preliminary data.</text>
</comment>
<reference evidence="9 10" key="1">
    <citation type="submission" date="2012-12" db="EMBL/GenBank/DDBJ databases">
        <title>Genome Assembly of Photobacterium sp. AK15.</title>
        <authorList>
            <person name="Khatri I."/>
            <person name="Vaidya B."/>
            <person name="Srinivas T.N.R."/>
            <person name="Subramanian S."/>
            <person name="Pinnaka A."/>
        </authorList>
    </citation>
    <scope>NUCLEOTIDE SEQUENCE [LARGE SCALE GENOMIC DNA]</scope>
    <source>
        <strain evidence="9 10">AK15</strain>
    </source>
</reference>
<dbReference type="PRINTS" id="PR00344">
    <property type="entry name" value="BCTRLSENSOR"/>
</dbReference>
<dbReference type="CDD" id="cd00082">
    <property type="entry name" value="HisKA"/>
    <property type="match status" value="1"/>
</dbReference>
<dbReference type="FunFam" id="3.30.565.10:FF:000010">
    <property type="entry name" value="Sensor histidine kinase RcsC"/>
    <property type="match status" value="1"/>
</dbReference>
<dbReference type="SUPFAM" id="SSF55874">
    <property type="entry name" value="ATPase domain of HSP90 chaperone/DNA topoisomerase II/histidine kinase"/>
    <property type="match status" value="1"/>
</dbReference>